<dbReference type="EnsemblMetazoa" id="PHUM332970-RA">
    <property type="protein sequence ID" value="PHUM332970-PA"/>
    <property type="gene ID" value="PHUM332970"/>
</dbReference>
<dbReference type="Proteomes" id="UP000009046">
    <property type="component" value="Unassembled WGS sequence"/>
</dbReference>
<keyword evidence="2" id="KW-0472">Membrane</keyword>
<dbReference type="InParanoid" id="E0VNB4"/>
<dbReference type="AlphaFoldDB" id="E0VNB4"/>
<reference evidence="3" key="1">
    <citation type="submission" date="2007-04" db="EMBL/GenBank/DDBJ databases">
        <title>Annotation of Pediculus humanus corporis strain USDA.</title>
        <authorList>
            <person name="Kirkness E."/>
            <person name="Hannick L."/>
            <person name="Hass B."/>
            <person name="Bruggner R."/>
            <person name="Lawson D."/>
            <person name="Bidwell S."/>
            <person name="Joardar V."/>
            <person name="Caler E."/>
            <person name="Walenz B."/>
            <person name="Inman J."/>
            <person name="Schobel S."/>
            <person name="Galinsky K."/>
            <person name="Amedeo P."/>
            <person name="Strausberg R."/>
        </authorList>
    </citation>
    <scope>NUCLEOTIDE SEQUENCE</scope>
    <source>
        <strain evidence="3">USDA</strain>
    </source>
</reference>
<evidence type="ECO:0000256" key="1">
    <source>
        <dbReference type="SAM" id="MobiDB-lite"/>
    </source>
</evidence>
<dbReference type="eggNOG" id="ENOG502RZ9I">
    <property type="taxonomic scope" value="Eukaryota"/>
</dbReference>
<evidence type="ECO:0000256" key="2">
    <source>
        <dbReference type="SAM" id="Phobius"/>
    </source>
</evidence>
<feature type="region of interest" description="Disordered" evidence="1">
    <location>
        <begin position="448"/>
        <end position="496"/>
    </location>
</feature>
<dbReference type="EMBL" id="DS235335">
    <property type="protein sequence ID" value="EEB14870.1"/>
    <property type="molecule type" value="Genomic_DNA"/>
</dbReference>
<name>E0VNB4_PEDHC</name>
<feature type="compositionally biased region" description="Basic and acidic residues" evidence="1">
    <location>
        <begin position="458"/>
        <end position="496"/>
    </location>
</feature>
<reference evidence="4" key="3">
    <citation type="submission" date="2021-02" db="UniProtKB">
        <authorList>
            <consortium name="EnsemblMetazoa"/>
        </authorList>
    </citation>
    <scope>IDENTIFICATION</scope>
    <source>
        <strain evidence="4">USDA</strain>
    </source>
</reference>
<keyword evidence="2" id="KW-1133">Transmembrane helix</keyword>
<dbReference type="VEuPathDB" id="VectorBase:PHUM332970"/>
<dbReference type="OrthoDB" id="6614503at2759"/>
<dbReference type="GeneID" id="8239215"/>
<gene>
    <name evidence="4" type="primary">8239215</name>
    <name evidence="3" type="ORF">Phum_PHUM332970</name>
</gene>
<dbReference type="CTD" id="8239215"/>
<dbReference type="STRING" id="121224.E0VNB4"/>
<dbReference type="KEGG" id="phu:Phum_PHUM332970"/>
<evidence type="ECO:0000313" key="4">
    <source>
        <dbReference type="EnsemblMetazoa" id="PHUM332970-PA"/>
    </source>
</evidence>
<protein>
    <submittedName>
        <fullName evidence="3 4">Uncharacterized protein</fullName>
    </submittedName>
</protein>
<proteinExistence type="predicted"/>
<dbReference type="HOGENOM" id="CLU_550201_0_0_1"/>
<keyword evidence="5" id="KW-1185">Reference proteome</keyword>
<reference evidence="3" key="2">
    <citation type="submission" date="2007-04" db="EMBL/GenBank/DDBJ databases">
        <title>The genome of the human body louse.</title>
        <authorList>
            <consortium name="The Human Body Louse Genome Consortium"/>
            <person name="Kirkness E."/>
            <person name="Walenz B."/>
            <person name="Hass B."/>
            <person name="Bruggner R."/>
            <person name="Strausberg R."/>
        </authorList>
    </citation>
    <scope>NUCLEOTIDE SEQUENCE</scope>
    <source>
        <strain evidence="3">USDA</strain>
    </source>
</reference>
<evidence type="ECO:0000313" key="5">
    <source>
        <dbReference type="Proteomes" id="UP000009046"/>
    </source>
</evidence>
<feature type="transmembrane region" description="Helical" evidence="2">
    <location>
        <begin position="12"/>
        <end position="31"/>
    </location>
</feature>
<sequence>MRISFWISTIVFYYVVNIVSLNCIQVGTVLFTTTDIVKKCWSESDKALLRARYIMQDVLPDPDCIDFSKPDAVVTLLDYFKSCYEVISVSTYGKIQNLMLLALSDALGGYLRSYALPLTKKAYYTGQVKYSDAKKLFRLYDDIRYFLKTNGFGWAKPQKFIKNKFNAKPLVFGDTEDESSSCDQLYTIEVPKEVSNKMVIPLPVLENCRTLHTIAIPFKTRPLRNIQDRESAFILERYYIAVIKCLMSKESASKDIKSFNSAFYSWMNDHVFSHLYDEQWYPAFGGIYRILATIKKLGSEPPIKEVASHDIRYIFWKGLEFENDDKKSKSSGKDKIRDVGENEEEFYDNKPNYFFAGVFILIAICGDKKKLIKGGGQGDYPSVISFNVNPLPKTKTSSVLEPVWKLHNNSFNKTKKITTTNTKQTPEKIDSKKSKFFFGLSSSKEGKNELKTLWMKPSNKEGKGKKNKNENQREKLQDRRTGEGNVKRLESDLKKG</sequence>
<accession>E0VNB4</accession>
<organism>
    <name type="scientific">Pediculus humanus subsp. corporis</name>
    <name type="common">Body louse</name>
    <dbReference type="NCBI Taxonomy" id="121224"/>
    <lineage>
        <taxon>Eukaryota</taxon>
        <taxon>Metazoa</taxon>
        <taxon>Ecdysozoa</taxon>
        <taxon>Arthropoda</taxon>
        <taxon>Hexapoda</taxon>
        <taxon>Insecta</taxon>
        <taxon>Pterygota</taxon>
        <taxon>Neoptera</taxon>
        <taxon>Paraneoptera</taxon>
        <taxon>Psocodea</taxon>
        <taxon>Troctomorpha</taxon>
        <taxon>Phthiraptera</taxon>
        <taxon>Anoplura</taxon>
        <taxon>Pediculidae</taxon>
        <taxon>Pediculus</taxon>
    </lineage>
</organism>
<dbReference type="RefSeq" id="XP_002427608.1">
    <property type="nucleotide sequence ID" value="XM_002427563.1"/>
</dbReference>
<evidence type="ECO:0000313" key="3">
    <source>
        <dbReference type="EMBL" id="EEB14870.1"/>
    </source>
</evidence>
<keyword evidence="2" id="KW-0812">Transmembrane</keyword>
<dbReference type="EMBL" id="AAZO01003869">
    <property type="status" value="NOT_ANNOTATED_CDS"/>
    <property type="molecule type" value="Genomic_DNA"/>
</dbReference>